<protein>
    <submittedName>
        <fullName evidence="1">Uncharacterized protein</fullName>
    </submittedName>
</protein>
<accession>A0A0M3AP13</accession>
<dbReference type="PATRIC" id="fig|56193.3.peg.4172"/>
<sequence>MMSEPFDPANPSAWIARGRDPECAAAIADAWRRYPDLPNHFPADQRMARPGERGRALRPVFDSMTSKANEERRARNFAFTTNRVAAGEGDDREHAILRARDLHGYDWDRAVRYASGWYAAHAGWDPECRRPGHIDSNSKAYDHGFRDGGGNRDDLFDTARRALIVDQTVVPSSGLSARPRPRDWTKPTDAPRPTRWGRRLLLIGAPEAGLVDCPAEMAVLLPALDAYPASEEATVIIISGAGFHSRDDAENAALPLVGTATVARLASDRTQRDLLRTLIGARDFDDILVAAQGDYLALLDAHAAALPLCRTMERTRNTVLQQRAHFRTWLDRGLIAGQTVGAGHIRWGKAVKGLTGRLGEFTARYGGKLPKRGHRIIVEMADGAPAEGFVTAAGEPLAWEMVITNRAHLRSAMAARLRVFGGATRMPWAKEVINERNDHEDTQDNHLRHAVDA</sequence>
<dbReference type="EMBL" id="LBIC01000010">
    <property type="protein sequence ID" value="KKW90264.1"/>
    <property type="molecule type" value="Genomic_DNA"/>
</dbReference>
<evidence type="ECO:0000313" key="1">
    <source>
        <dbReference type="EMBL" id="KKW90264.1"/>
    </source>
</evidence>
<name>A0A0M3AP13_9SPHN</name>
<dbReference type="Proteomes" id="UP000033874">
    <property type="component" value="Unassembled WGS sequence"/>
</dbReference>
<dbReference type="AlphaFoldDB" id="A0A0M3AP13"/>
<gene>
    <name evidence="1" type="ORF">YP76_19835</name>
</gene>
<comment type="caution">
    <text evidence="1">The sequence shown here is derived from an EMBL/GenBank/DDBJ whole genome shotgun (WGS) entry which is preliminary data.</text>
</comment>
<proteinExistence type="predicted"/>
<evidence type="ECO:0000313" key="2">
    <source>
        <dbReference type="Proteomes" id="UP000033874"/>
    </source>
</evidence>
<dbReference type="STRING" id="56193.YP76_19835"/>
<reference evidence="1 2" key="1">
    <citation type="submission" date="2015-04" db="EMBL/GenBank/DDBJ databases">
        <title>Genome sequence of aromatic hydrocarbons-degrading Sphingobium chungbukense DJ77.</title>
        <authorList>
            <person name="Kim Y.-C."/>
            <person name="Chae J.-C."/>
        </authorList>
    </citation>
    <scope>NUCLEOTIDE SEQUENCE [LARGE SCALE GENOMIC DNA]</scope>
    <source>
        <strain evidence="1 2">DJ77</strain>
    </source>
</reference>
<keyword evidence="2" id="KW-1185">Reference proteome</keyword>
<organism evidence="1 2">
    <name type="scientific">Sphingobium chungbukense</name>
    <dbReference type="NCBI Taxonomy" id="56193"/>
    <lineage>
        <taxon>Bacteria</taxon>
        <taxon>Pseudomonadati</taxon>
        <taxon>Pseudomonadota</taxon>
        <taxon>Alphaproteobacteria</taxon>
        <taxon>Sphingomonadales</taxon>
        <taxon>Sphingomonadaceae</taxon>
        <taxon>Sphingobium</taxon>
    </lineage>
</organism>